<evidence type="ECO:0000256" key="3">
    <source>
        <dbReference type="ARBA" id="ARBA00022475"/>
    </source>
</evidence>
<evidence type="ECO:0000256" key="2">
    <source>
        <dbReference type="ARBA" id="ARBA00022448"/>
    </source>
</evidence>
<dbReference type="InterPro" id="IPR000515">
    <property type="entry name" value="MetI-like"/>
</dbReference>
<dbReference type="SUPFAM" id="SSF161098">
    <property type="entry name" value="MetI-like"/>
    <property type="match status" value="1"/>
</dbReference>
<comment type="similarity">
    <text evidence="7">Belongs to the binding-protein-dependent transport system permease family.</text>
</comment>
<evidence type="ECO:0000256" key="4">
    <source>
        <dbReference type="ARBA" id="ARBA00022692"/>
    </source>
</evidence>
<dbReference type="GO" id="GO:0005886">
    <property type="term" value="C:plasma membrane"/>
    <property type="evidence" value="ECO:0007669"/>
    <property type="project" value="UniProtKB-SubCell"/>
</dbReference>
<feature type="transmembrane region" description="Helical" evidence="7">
    <location>
        <begin position="140"/>
        <end position="159"/>
    </location>
</feature>
<keyword evidence="6 7" id="KW-0472">Membrane</keyword>
<evidence type="ECO:0000256" key="5">
    <source>
        <dbReference type="ARBA" id="ARBA00022989"/>
    </source>
</evidence>
<comment type="subcellular location">
    <subcellularLocation>
        <location evidence="1 7">Cell membrane</location>
        <topology evidence="1 7">Multi-pass membrane protein</topology>
    </subcellularLocation>
</comment>
<dbReference type="EMBL" id="JACQRX010000339">
    <property type="protein sequence ID" value="MBI4252349.1"/>
    <property type="molecule type" value="Genomic_DNA"/>
</dbReference>
<feature type="transmembrane region" description="Helical" evidence="7">
    <location>
        <begin position="180"/>
        <end position="210"/>
    </location>
</feature>
<dbReference type="PANTHER" id="PTHR30151">
    <property type="entry name" value="ALKANE SULFONATE ABC TRANSPORTER-RELATED, MEMBRANE SUBUNIT"/>
    <property type="match status" value="1"/>
</dbReference>
<evidence type="ECO:0000256" key="7">
    <source>
        <dbReference type="RuleBase" id="RU363032"/>
    </source>
</evidence>
<evidence type="ECO:0000313" key="10">
    <source>
        <dbReference type="Proteomes" id="UP000752292"/>
    </source>
</evidence>
<evidence type="ECO:0000313" key="9">
    <source>
        <dbReference type="EMBL" id="MBI4252349.1"/>
    </source>
</evidence>
<gene>
    <name evidence="9" type="ORF">HY618_07805</name>
</gene>
<organism evidence="9 10">
    <name type="scientific">Tectimicrobiota bacterium</name>
    <dbReference type="NCBI Taxonomy" id="2528274"/>
    <lineage>
        <taxon>Bacteria</taxon>
        <taxon>Pseudomonadati</taxon>
        <taxon>Nitrospinota/Tectimicrobiota group</taxon>
        <taxon>Candidatus Tectimicrobiota</taxon>
    </lineage>
</organism>
<keyword evidence="5 7" id="KW-1133">Transmembrane helix</keyword>
<keyword evidence="2 7" id="KW-0813">Transport</keyword>
<keyword evidence="4 7" id="KW-0812">Transmembrane</keyword>
<feature type="transmembrane region" description="Helical" evidence="7">
    <location>
        <begin position="112"/>
        <end position="134"/>
    </location>
</feature>
<dbReference type="Pfam" id="PF00528">
    <property type="entry name" value="BPD_transp_1"/>
    <property type="match status" value="1"/>
</dbReference>
<dbReference type="CDD" id="cd06261">
    <property type="entry name" value="TM_PBP2"/>
    <property type="match status" value="1"/>
</dbReference>
<feature type="domain" description="ABC transmembrane type-1" evidence="8">
    <location>
        <begin position="74"/>
        <end position="254"/>
    </location>
</feature>
<accession>A0A932ZVQ9</accession>
<feature type="transmembrane region" description="Helical" evidence="7">
    <location>
        <begin position="30"/>
        <end position="46"/>
    </location>
</feature>
<dbReference type="PANTHER" id="PTHR30151:SF0">
    <property type="entry name" value="ABC TRANSPORTER PERMEASE PROTEIN MJ0413-RELATED"/>
    <property type="match status" value="1"/>
</dbReference>
<protein>
    <submittedName>
        <fullName evidence="9">ABC transporter permease</fullName>
    </submittedName>
</protein>
<name>A0A932ZVQ9_UNCTE</name>
<dbReference type="Proteomes" id="UP000752292">
    <property type="component" value="Unassembled WGS sequence"/>
</dbReference>
<dbReference type="GO" id="GO:0055085">
    <property type="term" value="P:transmembrane transport"/>
    <property type="evidence" value="ECO:0007669"/>
    <property type="project" value="InterPro"/>
</dbReference>
<proteinExistence type="inferred from homology"/>
<sequence length="270" mass="29357">MVAGAGRSGHLVSAWRAPARVLLLGRYSPILYLVLAWEIVTASGVIPETVLPRFSEVMAAWGRLILSGDLHVHAASSVWREVAGFSLSVLFGTTAGIAMARFRLLRDLFEPLLRLLFPLPKSALIPILIVWLGIGHASKVAVIFLGCILPVIVSSFNGARGVDHHLVWSALTMGTGRRKLLWKVIIPAALPDILSGTRLALAVSFVLLVSSEMLAGNTGLGFLTYFLGEGGDFAGMFAAIFTLTLLGFLADRLYLRLMRRILVWQREGQE</sequence>
<dbReference type="PROSITE" id="PS50928">
    <property type="entry name" value="ABC_TM1"/>
    <property type="match status" value="1"/>
</dbReference>
<dbReference type="InterPro" id="IPR035906">
    <property type="entry name" value="MetI-like_sf"/>
</dbReference>
<keyword evidence="3" id="KW-1003">Cell membrane</keyword>
<evidence type="ECO:0000256" key="1">
    <source>
        <dbReference type="ARBA" id="ARBA00004651"/>
    </source>
</evidence>
<comment type="caution">
    <text evidence="9">The sequence shown here is derived from an EMBL/GenBank/DDBJ whole genome shotgun (WGS) entry which is preliminary data.</text>
</comment>
<reference evidence="9" key="1">
    <citation type="submission" date="2020-07" db="EMBL/GenBank/DDBJ databases">
        <title>Huge and variable diversity of episymbiotic CPR bacteria and DPANN archaea in groundwater ecosystems.</title>
        <authorList>
            <person name="He C.Y."/>
            <person name="Keren R."/>
            <person name="Whittaker M."/>
            <person name="Farag I.F."/>
            <person name="Doudna J."/>
            <person name="Cate J.H.D."/>
            <person name="Banfield J.F."/>
        </authorList>
    </citation>
    <scope>NUCLEOTIDE SEQUENCE</scope>
    <source>
        <strain evidence="9">NC_groundwater_1370_Ag_S-0.2um_69_93</strain>
    </source>
</reference>
<feature type="transmembrane region" description="Helical" evidence="7">
    <location>
        <begin position="230"/>
        <end position="250"/>
    </location>
</feature>
<evidence type="ECO:0000256" key="6">
    <source>
        <dbReference type="ARBA" id="ARBA00023136"/>
    </source>
</evidence>
<dbReference type="AlphaFoldDB" id="A0A932ZVQ9"/>
<evidence type="ECO:0000259" key="8">
    <source>
        <dbReference type="PROSITE" id="PS50928"/>
    </source>
</evidence>
<dbReference type="Gene3D" id="1.10.3720.10">
    <property type="entry name" value="MetI-like"/>
    <property type="match status" value="1"/>
</dbReference>
<feature type="transmembrane region" description="Helical" evidence="7">
    <location>
        <begin position="82"/>
        <end position="100"/>
    </location>
</feature>